<dbReference type="InterPro" id="IPR002575">
    <property type="entry name" value="Aminoglycoside_PTrfase"/>
</dbReference>
<gene>
    <name evidence="2" type="ORF">NSU_0548</name>
</gene>
<dbReference type="Gene3D" id="3.90.1200.10">
    <property type="match status" value="1"/>
</dbReference>
<dbReference type="SUPFAM" id="SSF56112">
    <property type="entry name" value="Protein kinase-like (PK-like)"/>
    <property type="match status" value="1"/>
</dbReference>
<organism evidence="2 3">
    <name type="scientific">Novosphingobium pentaromativorans US6-1</name>
    <dbReference type="NCBI Taxonomy" id="1088721"/>
    <lineage>
        <taxon>Bacteria</taxon>
        <taxon>Pseudomonadati</taxon>
        <taxon>Pseudomonadota</taxon>
        <taxon>Alphaproteobacteria</taxon>
        <taxon>Sphingomonadales</taxon>
        <taxon>Sphingomonadaceae</taxon>
        <taxon>Novosphingobium</taxon>
    </lineage>
</organism>
<dbReference type="EMBL" id="AGFM01000008">
    <property type="protein sequence ID" value="EHJ62417.1"/>
    <property type="molecule type" value="Genomic_DNA"/>
</dbReference>
<reference evidence="2 3" key="1">
    <citation type="journal article" date="2012" name="J. Bacteriol.">
        <title>Genome sequence of benzo(a)pyrene-degrading bacterium Novosphingobium pentaromativorans US6-1.</title>
        <authorList>
            <person name="Luo Y.R."/>
            <person name="Kang S.G."/>
            <person name="Kim S.J."/>
            <person name="Kim M.R."/>
            <person name="Li N."/>
            <person name="Lee J.H."/>
            <person name="Kwon K.K."/>
        </authorList>
    </citation>
    <scope>NUCLEOTIDE SEQUENCE [LARGE SCALE GENOMIC DNA]</scope>
    <source>
        <strain evidence="2 3">US6-1</strain>
    </source>
</reference>
<dbReference type="SMART" id="SM00587">
    <property type="entry name" value="CHK"/>
    <property type="match status" value="1"/>
</dbReference>
<feature type="domain" description="CHK kinase-like" evidence="1">
    <location>
        <begin position="121"/>
        <end position="294"/>
    </location>
</feature>
<protein>
    <recommendedName>
        <fullName evidence="1">CHK kinase-like domain-containing protein</fullName>
    </recommendedName>
</protein>
<dbReference type="STRING" id="1088721.JI59_17365"/>
<name>G6E877_9SPHN</name>
<dbReference type="RefSeq" id="WP_007011465.1">
    <property type="nucleotide sequence ID" value="NZ_AGFM01000008.1"/>
</dbReference>
<evidence type="ECO:0000313" key="3">
    <source>
        <dbReference type="Proteomes" id="UP000004030"/>
    </source>
</evidence>
<proteinExistence type="predicted"/>
<dbReference type="PATRIC" id="fig|1088721.3.peg.539"/>
<evidence type="ECO:0000313" key="2">
    <source>
        <dbReference type="EMBL" id="EHJ62417.1"/>
    </source>
</evidence>
<dbReference type="OrthoDB" id="3806873at2"/>
<dbReference type="InterPro" id="IPR015897">
    <property type="entry name" value="CHK_kinase-like"/>
</dbReference>
<dbReference type="Proteomes" id="UP000004030">
    <property type="component" value="Unassembled WGS sequence"/>
</dbReference>
<dbReference type="Pfam" id="PF01636">
    <property type="entry name" value="APH"/>
    <property type="match status" value="1"/>
</dbReference>
<dbReference type="KEGG" id="npn:JI59_17365"/>
<keyword evidence="3" id="KW-1185">Reference proteome</keyword>
<dbReference type="InterPro" id="IPR011009">
    <property type="entry name" value="Kinase-like_dom_sf"/>
</dbReference>
<accession>G6E877</accession>
<sequence length="350" mass="39231">MPSTNSESIPRTLDGALDPEWLTAVLAPIAYGDRVSRVEVVDPLQINQRIKATIVRFRAHFESGRSEALCLKGFLDRPEVKPSLAGMRETRFYTDIAGKVAFRHPAPVAMPFDEESQQGIRYMRDLVEEGAHFCSALEPFDASRTARSLEQLAKLHASYQTLGPVDDIPWTGRNIEWISGIVPVELLQKLLLDERSKGIPEAQQDAHRLLAALKALSAVDAERRMFLIHGDCHAGNVFEIDGGAGLIDFDLLQKGGWSLDVVYHINATLPVEVSEKEERALLRHYLETAKGLGSDVPDDEEAWKQYRMSAVYGYFLWGITQTVKRDIINAFCHRLSHAVARHDSYRLLGV</sequence>
<evidence type="ECO:0000259" key="1">
    <source>
        <dbReference type="SMART" id="SM00587"/>
    </source>
</evidence>
<dbReference type="AlphaFoldDB" id="G6E877"/>
<dbReference type="eggNOG" id="COG2334">
    <property type="taxonomic scope" value="Bacteria"/>
</dbReference>
<comment type="caution">
    <text evidence="2">The sequence shown here is derived from an EMBL/GenBank/DDBJ whole genome shotgun (WGS) entry which is preliminary data.</text>
</comment>